<feature type="transmembrane region" description="Helical" evidence="1">
    <location>
        <begin position="987"/>
        <end position="1011"/>
    </location>
</feature>
<feature type="transmembrane region" description="Helical" evidence="1">
    <location>
        <begin position="383"/>
        <end position="407"/>
    </location>
</feature>
<keyword evidence="3" id="KW-1185">Reference proteome</keyword>
<dbReference type="Proteomes" id="UP000463470">
    <property type="component" value="Unassembled WGS sequence"/>
</dbReference>
<dbReference type="Gene3D" id="1.20.1640.10">
    <property type="entry name" value="Multidrug efflux transporter AcrB transmembrane domain"/>
    <property type="match status" value="2"/>
</dbReference>
<name>A0A845LA59_9FIRM</name>
<dbReference type="SUPFAM" id="SSF82693">
    <property type="entry name" value="Multidrug efflux transporter AcrB pore domain, PN1, PN2, PC1 and PC2 subdomains"/>
    <property type="match status" value="3"/>
</dbReference>
<feature type="transmembrane region" description="Helical" evidence="1">
    <location>
        <begin position="333"/>
        <end position="350"/>
    </location>
</feature>
<comment type="caution">
    <text evidence="2">The sequence shown here is derived from an EMBL/GenBank/DDBJ whole genome shotgun (WGS) entry which is preliminary data.</text>
</comment>
<gene>
    <name evidence="2" type="ORF">GTO91_08740</name>
</gene>
<feature type="transmembrane region" description="Helical" evidence="1">
    <location>
        <begin position="460"/>
        <end position="482"/>
    </location>
</feature>
<protein>
    <submittedName>
        <fullName evidence="2">MMPL family transporter</fullName>
    </submittedName>
</protein>
<dbReference type="Gene3D" id="3.30.70.1430">
    <property type="entry name" value="Multidrug efflux transporter AcrB pore domain"/>
    <property type="match status" value="2"/>
</dbReference>
<dbReference type="PANTHER" id="PTHR32063">
    <property type="match status" value="1"/>
</dbReference>
<dbReference type="OrthoDB" id="9757876at2"/>
<dbReference type="AlphaFoldDB" id="A0A845LA59"/>
<dbReference type="InterPro" id="IPR001036">
    <property type="entry name" value="Acrflvin-R"/>
</dbReference>
<keyword evidence="1" id="KW-0472">Membrane</keyword>
<evidence type="ECO:0000313" key="2">
    <source>
        <dbReference type="EMBL" id="MZP29791.1"/>
    </source>
</evidence>
<reference evidence="2 3" key="1">
    <citation type="submission" date="2020-01" db="EMBL/GenBank/DDBJ databases">
        <title>Whole-genome sequence of Heliobacterium undosum DSM 13378.</title>
        <authorList>
            <person name="Kyndt J.A."/>
            <person name="Meyer T.E."/>
        </authorList>
    </citation>
    <scope>NUCLEOTIDE SEQUENCE [LARGE SCALE GENOMIC DNA]</scope>
    <source>
        <strain evidence="2 3">DSM 13378</strain>
    </source>
</reference>
<feature type="transmembrane region" description="Helical" evidence="1">
    <location>
        <begin position="12"/>
        <end position="29"/>
    </location>
</feature>
<dbReference type="EMBL" id="WXEY01000007">
    <property type="protein sequence ID" value="MZP29791.1"/>
    <property type="molecule type" value="Genomic_DNA"/>
</dbReference>
<dbReference type="PRINTS" id="PR00702">
    <property type="entry name" value="ACRIFLAVINRP"/>
</dbReference>
<dbReference type="SUPFAM" id="SSF82714">
    <property type="entry name" value="Multidrug efflux transporter AcrB TolC docking domain, DN and DC subdomains"/>
    <property type="match status" value="2"/>
</dbReference>
<dbReference type="Gene3D" id="3.30.70.1320">
    <property type="entry name" value="Multidrug efflux transporter AcrB pore domain like"/>
    <property type="match status" value="1"/>
</dbReference>
<dbReference type="PANTHER" id="PTHR32063:SF0">
    <property type="entry name" value="SWARMING MOTILITY PROTEIN SWRC"/>
    <property type="match status" value="1"/>
</dbReference>
<dbReference type="GO" id="GO:0042910">
    <property type="term" value="F:xenobiotic transmembrane transporter activity"/>
    <property type="evidence" value="ECO:0007669"/>
    <property type="project" value="TreeGrafter"/>
</dbReference>
<feature type="transmembrane region" description="Helical" evidence="1">
    <location>
        <begin position="527"/>
        <end position="545"/>
    </location>
</feature>
<organism evidence="2 3">
    <name type="scientific">Heliomicrobium undosum</name>
    <dbReference type="NCBI Taxonomy" id="121734"/>
    <lineage>
        <taxon>Bacteria</taxon>
        <taxon>Bacillati</taxon>
        <taxon>Bacillota</taxon>
        <taxon>Clostridia</taxon>
        <taxon>Eubacteriales</taxon>
        <taxon>Heliobacteriaceae</taxon>
        <taxon>Heliomicrobium</taxon>
    </lineage>
</organism>
<dbReference type="Gene3D" id="3.30.70.1440">
    <property type="entry name" value="Multidrug efflux transporter AcrB pore domain"/>
    <property type="match status" value="1"/>
</dbReference>
<dbReference type="GO" id="GO:0005886">
    <property type="term" value="C:plasma membrane"/>
    <property type="evidence" value="ECO:0007669"/>
    <property type="project" value="TreeGrafter"/>
</dbReference>
<dbReference type="RefSeq" id="WP_161257911.1">
    <property type="nucleotide sequence ID" value="NZ_WXEY01000007.1"/>
</dbReference>
<accession>A0A845LA59</accession>
<feature type="transmembrane region" description="Helical" evidence="1">
    <location>
        <begin position="954"/>
        <end position="975"/>
    </location>
</feature>
<dbReference type="Pfam" id="PF00873">
    <property type="entry name" value="ACR_tran"/>
    <property type="match status" value="1"/>
</dbReference>
<feature type="transmembrane region" description="Helical" evidence="1">
    <location>
        <begin position="908"/>
        <end position="933"/>
    </location>
</feature>
<keyword evidence="1" id="KW-1133">Transmembrane helix</keyword>
<keyword evidence="1" id="KW-0812">Transmembrane</keyword>
<feature type="transmembrane region" description="Helical" evidence="1">
    <location>
        <begin position="357"/>
        <end position="377"/>
    </location>
</feature>
<dbReference type="SUPFAM" id="SSF82866">
    <property type="entry name" value="Multidrug efflux transporter AcrB transmembrane domain"/>
    <property type="match status" value="2"/>
</dbReference>
<evidence type="ECO:0000313" key="3">
    <source>
        <dbReference type="Proteomes" id="UP000463470"/>
    </source>
</evidence>
<dbReference type="InterPro" id="IPR027463">
    <property type="entry name" value="AcrB_DN_DC_subdom"/>
</dbReference>
<proteinExistence type="predicted"/>
<sequence>MNITDFSIKRPAGISMIVLFFVVLGLYSFNRIGVELLPAMNTPFVTVQVSYPGAAAEDVEKQVIEPIEEAVSSVSKLKKLSATANAGSGFVILEFDLSADPDQAALDVTKKVDAVKGRLPDEASDPVVIKRDLNAQAIMTLSVSSEGLSKLETYKLADEMIQERLKRVQGVSEIEVYGGRQKEIAVEVDPKKLTVFNVSLNSIVNKIKSENANKPAGKLYRQRDYDLRLLGEYQSVREIENLAIPSGDGAAVPLKNVATVKEQIKEVRNMTRLNGEESVGIEIFKQSDISVVDVGKGLNAEIEKLRKELPGVTIYVANDASDYVQKALNNTQMSIFEGILTTAFALLFFLKEWRSMLTVLIAIPTSLISVIFVMYVFDFSFNMMSLMGMALCIGILVDDSIVVLENIHRHLTMGKDAKTAARDGRGEIGMAAIAITLCDVVVFLPIAFMEGMVGQFFRQFGLTIVFATLFSLFVSFTVTPMLSSRLYKKGFDEKHHPIWERVDRFGGRFKNLYEVLLHGALAHPKKVLAGGLALFIASMSLIYPFQVVGAEFLPKTDEGSFSVTVELPIGTPFELADKQTLKVEQFCQTIPEVDNVQSRISSNQGSVQVKLQNKKNRKRTVWEIADDVRNWSKQNFPPGVVRVSEATASIAGLPGGSGPRGAGGGNVQIEILGSDQDKLLSISEEVMDILRNTPGSKDVNTSWRLGQPEIQTVINREQAKYYGASLNDIATALQTGVSGSTAGVFRKDGDEIDINVRFKDGDKLSNQDLKSIPVTVGGQNIAVSNLVEFKEGTGPRSIRRVDKQRAITISCNLNDRPLQEFITEVQQKINARNFDPLYSIKMAGQAQNMNDTFSQMLSALALSLILVYMVLVVLYESFLTPFIRMFSLPLGFIGAVVALALTKNGLNLFSMMGIIMMDGLVAKNGTLLLDYALTLMDRGFKPREAIIEAGKTRLRPIIMTTMTMVFGMLPTALAIAEGAENRVGMAWVLIGGLLSSTFFTLIIIPIIFIALHRWKDKVSTEGWSGLFKKRSREKAAEGV</sequence>
<dbReference type="Gene3D" id="3.30.2090.10">
    <property type="entry name" value="Multidrug efflux transporter AcrB TolC docking domain, DN and DC subdomains"/>
    <property type="match status" value="2"/>
</dbReference>
<evidence type="ECO:0000256" key="1">
    <source>
        <dbReference type="SAM" id="Phobius"/>
    </source>
</evidence>
<feature type="transmembrane region" description="Helical" evidence="1">
    <location>
        <begin position="856"/>
        <end position="875"/>
    </location>
</feature>
<feature type="transmembrane region" description="Helical" evidence="1">
    <location>
        <begin position="882"/>
        <end position="902"/>
    </location>
</feature>
<feature type="transmembrane region" description="Helical" evidence="1">
    <location>
        <begin position="428"/>
        <end position="448"/>
    </location>
</feature>